<reference evidence="1 2" key="1">
    <citation type="submission" date="2019-05" db="EMBL/GenBank/DDBJ databases">
        <title>Another draft genome of Portunus trituberculatus and its Hox gene families provides insights of decapod evolution.</title>
        <authorList>
            <person name="Jeong J.-H."/>
            <person name="Song I."/>
            <person name="Kim S."/>
            <person name="Choi T."/>
            <person name="Kim D."/>
            <person name="Ryu S."/>
            <person name="Kim W."/>
        </authorList>
    </citation>
    <scope>NUCLEOTIDE SEQUENCE [LARGE SCALE GENOMIC DNA]</scope>
    <source>
        <tissue evidence="1">Muscle</tissue>
    </source>
</reference>
<keyword evidence="2" id="KW-1185">Reference proteome</keyword>
<evidence type="ECO:0000313" key="1">
    <source>
        <dbReference type="EMBL" id="MPC43277.1"/>
    </source>
</evidence>
<dbReference type="AlphaFoldDB" id="A0A5B7FCJ2"/>
<sequence>MNSSYIISGYLLPCRAGICQPRYTTLSTVRRGDHLITPCWIRASRQPSPHPFPASQQPPPLSTSHFCSGAHDSRLISSITRREMSFLARMI</sequence>
<dbReference type="Proteomes" id="UP000324222">
    <property type="component" value="Unassembled WGS sequence"/>
</dbReference>
<evidence type="ECO:0000313" key="2">
    <source>
        <dbReference type="Proteomes" id="UP000324222"/>
    </source>
</evidence>
<gene>
    <name evidence="1" type="ORF">E2C01_036920</name>
</gene>
<proteinExistence type="predicted"/>
<name>A0A5B7FCJ2_PORTR</name>
<organism evidence="1 2">
    <name type="scientific">Portunus trituberculatus</name>
    <name type="common">Swimming crab</name>
    <name type="synonym">Neptunus trituberculatus</name>
    <dbReference type="NCBI Taxonomy" id="210409"/>
    <lineage>
        <taxon>Eukaryota</taxon>
        <taxon>Metazoa</taxon>
        <taxon>Ecdysozoa</taxon>
        <taxon>Arthropoda</taxon>
        <taxon>Crustacea</taxon>
        <taxon>Multicrustacea</taxon>
        <taxon>Malacostraca</taxon>
        <taxon>Eumalacostraca</taxon>
        <taxon>Eucarida</taxon>
        <taxon>Decapoda</taxon>
        <taxon>Pleocyemata</taxon>
        <taxon>Brachyura</taxon>
        <taxon>Eubrachyura</taxon>
        <taxon>Portunoidea</taxon>
        <taxon>Portunidae</taxon>
        <taxon>Portuninae</taxon>
        <taxon>Portunus</taxon>
    </lineage>
</organism>
<comment type="caution">
    <text evidence="1">The sequence shown here is derived from an EMBL/GenBank/DDBJ whole genome shotgun (WGS) entry which is preliminary data.</text>
</comment>
<protein>
    <submittedName>
        <fullName evidence="1">Uncharacterized protein</fullName>
    </submittedName>
</protein>
<accession>A0A5B7FCJ2</accession>
<dbReference type="EMBL" id="VSRR010005758">
    <property type="protein sequence ID" value="MPC43277.1"/>
    <property type="molecule type" value="Genomic_DNA"/>
</dbReference>